<proteinExistence type="predicted"/>
<dbReference type="Gene3D" id="3.40.50.360">
    <property type="match status" value="1"/>
</dbReference>
<gene>
    <name evidence="4" type="ORF">HNR65_003094</name>
</gene>
<dbReference type="InterPro" id="IPR005025">
    <property type="entry name" value="FMN_Rdtase-like_dom"/>
</dbReference>
<sequence>MKVLGVSGSPIENSNTDRAVKTVLEATGAETEFFKLSDLEIEPCRACLGCVDTNECVIGDDGNMLAEKAKQANGLVVGGYTPYSSIDARTKVFLERLYPLRHKHGFMSGKSGVAVVTCAIPQDCEGLPPACESGANSIFYYMMEEGMNFLGSVKITGNIPCIRCGYGDTCEMAGLKMIFGPEATVDTVGVNTFEAQPDTEKAARDLGAGLRDAIMKQA</sequence>
<evidence type="ECO:0000256" key="2">
    <source>
        <dbReference type="ARBA" id="ARBA00022643"/>
    </source>
</evidence>
<dbReference type="Pfam" id="PF03358">
    <property type="entry name" value="FMN_red"/>
    <property type="match status" value="1"/>
</dbReference>
<dbReference type="PANTHER" id="PTHR43278:SF1">
    <property type="entry name" value="IRON-SULFUR FLAVOPROTEIN MJ1083"/>
    <property type="match status" value="1"/>
</dbReference>
<feature type="domain" description="NADPH-dependent FMN reductase-like" evidence="3">
    <location>
        <begin position="1"/>
        <end position="118"/>
    </location>
</feature>
<reference evidence="4 5" key="1">
    <citation type="submission" date="2020-07" db="EMBL/GenBank/DDBJ databases">
        <title>Genomic Encyclopedia of Type Strains, Phase IV (KMG-IV): sequencing the most valuable type-strain genomes for metagenomic binning, comparative biology and taxonomic classification.</title>
        <authorList>
            <person name="Goeker M."/>
        </authorList>
    </citation>
    <scope>NUCLEOTIDE SEQUENCE [LARGE SCALE GENOMIC DNA]</scope>
    <source>
        <strain evidence="4 5">DSM 17721</strain>
    </source>
</reference>
<accession>A0A7W0HLW3</accession>
<dbReference type="PANTHER" id="PTHR43278">
    <property type="entry name" value="NAD(P)H-DEPENDENT FMN-CONTAINING OXIDOREDUCTASE YWQN-RELATED"/>
    <property type="match status" value="1"/>
</dbReference>
<evidence type="ECO:0000313" key="4">
    <source>
        <dbReference type="EMBL" id="MBA2882739.1"/>
    </source>
</evidence>
<dbReference type="InterPro" id="IPR051796">
    <property type="entry name" value="ISF_SsuE-like"/>
</dbReference>
<keyword evidence="5" id="KW-1185">Reference proteome</keyword>
<organism evidence="4 5">
    <name type="scientific">Desulfosalsimonas propionicica</name>
    <dbReference type="NCBI Taxonomy" id="332175"/>
    <lineage>
        <taxon>Bacteria</taxon>
        <taxon>Pseudomonadati</taxon>
        <taxon>Thermodesulfobacteriota</taxon>
        <taxon>Desulfobacteria</taxon>
        <taxon>Desulfobacterales</taxon>
        <taxon>Desulfosalsimonadaceae</taxon>
        <taxon>Desulfosalsimonas</taxon>
    </lineage>
</organism>
<dbReference type="AlphaFoldDB" id="A0A7W0HLW3"/>
<comment type="caution">
    <text evidence="4">The sequence shown here is derived from an EMBL/GenBank/DDBJ whole genome shotgun (WGS) entry which is preliminary data.</text>
</comment>
<dbReference type="RefSeq" id="WP_181552363.1">
    <property type="nucleotide sequence ID" value="NZ_JACDUS010000012.1"/>
</dbReference>
<evidence type="ECO:0000259" key="3">
    <source>
        <dbReference type="Pfam" id="PF03358"/>
    </source>
</evidence>
<dbReference type="SUPFAM" id="SSF52218">
    <property type="entry name" value="Flavoproteins"/>
    <property type="match status" value="1"/>
</dbReference>
<dbReference type="InterPro" id="IPR029039">
    <property type="entry name" value="Flavoprotein-like_sf"/>
</dbReference>
<keyword evidence="1" id="KW-0285">Flavoprotein</keyword>
<protein>
    <submittedName>
        <fullName evidence="4">Multimeric flavodoxin WrbA</fullName>
    </submittedName>
</protein>
<dbReference type="EMBL" id="JACDUS010000012">
    <property type="protein sequence ID" value="MBA2882739.1"/>
    <property type="molecule type" value="Genomic_DNA"/>
</dbReference>
<evidence type="ECO:0000313" key="5">
    <source>
        <dbReference type="Proteomes" id="UP000525298"/>
    </source>
</evidence>
<evidence type="ECO:0000256" key="1">
    <source>
        <dbReference type="ARBA" id="ARBA00022630"/>
    </source>
</evidence>
<dbReference type="GO" id="GO:0016491">
    <property type="term" value="F:oxidoreductase activity"/>
    <property type="evidence" value="ECO:0007669"/>
    <property type="project" value="InterPro"/>
</dbReference>
<dbReference type="Proteomes" id="UP000525298">
    <property type="component" value="Unassembled WGS sequence"/>
</dbReference>
<keyword evidence="2" id="KW-0288">FMN</keyword>
<name>A0A7W0HLW3_9BACT</name>